<proteinExistence type="predicted"/>
<dbReference type="Gene3D" id="3.40.960.10">
    <property type="entry name" value="VSR Endonuclease"/>
    <property type="match status" value="1"/>
</dbReference>
<accession>A0A0F9JH56</accession>
<name>A0A0F9JH56_9ZZZZ</name>
<gene>
    <name evidence="1" type="ORF">LCGC14_1456220</name>
</gene>
<evidence type="ECO:0000313" key="1">
    <source>
        <dbReference type="EMBL" id="KKM68898.1"/>
    </source>
</evidence>
<sequence length="207" mass="24862">MSTSKLQRQVSDQLSVYFGGYIIRENIRPEWLRYSNGNRLELDFYLEDLDIAIEVQGSQHYIYTPHFHDSYKDFKRQQKRDIEKKTLCKAYGVTLIEIGGETEIIEMIRFVRQYIAKTYGNDRAAPPQDIDSKWDEKFHSISKTLRKANDKKDYHIFKRGNRHYQKALSLVEFYGMEIIDSIHRQTAQELFFEMRRFESRFNGWYGE</sequence>
<protein>
    <submittedName>
        <fullName evidence="1">Uncharacterized protein</fullName>
    </submittedName>
</protein>
<dbReference type="EMBL" id="LAZR01010085">
    <property type="protein sequence ID" value="KKM68898.1"/>
    <property type="molecule type" value="Genomic_DNA"/>
</dbReference>
<comment type="caution">
    <text evidence="1">The sequence shown here is derived from an EMBL/GenBank/DDBJ whole genome shotgun (WGS) entry which is preliminary data.</text>
</comment>
<dbReference type="AlphaFoldDB" id="A0A0F9JH56"/>
<reference evidence="1" key="1">
    <citation type="journal article" date="2015" name="Nature">
        <title>Complex archaea that bridge the gap between prokaryotes and eukaryotes.</title>
        <authorList>
            <person name="Spang A."/>
            <person name="Saw J.H."/>
            <person name="Jorgensen S.L."/>
            <person name="Zaremba-Niedzwiedzka K."/>
            <person name="Martijn J."/>
            <person name="Lind A.E."/>
            <person name="van Eijk R."/>
            <person name="Schleper C."/>
            <person name="Guy L."/>
            <person name="Ettema T.J."/>
        </authorList>
    </citation>
    <scope>NUCLEOTIDE SEQUENCE</scope>
</reference>
<organism evidence="1">
    <name type="scientific">marine sediment metagenome</name>
    <dbReference type="NCBI Taxonomy" id="412755"/>
    <lineage>
        <taxon>unclassified sequences</taxon>
        <taxon>metagenomes</taxon>
        <taxon>ecological metagenomes</taxon>
    </lineage>
</organism>